<comment type="similarity">
    <text evidence="2 7">Belongs to the MscS (TC 1.A.23) family.</text>
</comment>
<keyword evidence="4 7" id="KW-0812">Transmembrane</keyword>
<evidence type="ECO:0000259" key="10">
    <source>
        <dbReference type="Pfam" id="PF21088"/>
    </source>
</evidence>
<dbReference type="RefSeq" id="WP_171588705.1">
    <property type="nucleotide sequence ID" value="NZ_JABGBO010000005.1"/>
</dbReference>
<dbReference type="GO" id="GO:0008381">
    <property type="term" value="F:mechanosensitive monoatomic ion channel activity"/>
    <property type="evidence" value="ECO:0007669"/>
    <property type="project" value="InterPro"/>
</dbReference>
<feature type="domain" description="Mechanosensitive ion channel MscS" evidence="8">
    <location>
        <begin position="144"/>
        <end position="210"/>
    </location>
</feature>
<evidence type="ECO:0000256" key="2">
    <source>
        <dbReference type="ARBA" id="ARBA00008017"/>
    </source>
</evidence>
<feature type="domain" description="Mechanosensitive ion channel MscS C-terminal" evidence="9">
    <location>
        <begin position="218"/>
        <end position="299"/>
    </location>
</feature>
<feature type="transmembrane region" description="Helical" evidence="7">
    <location>
        <begin position="95"/>
        <end position="117"/>
    </location>
</feature>
<feature type="domain" description="Mechanosensitive ion channel transmembrane helices 2/3" evidence="10">
    <location>
        <begin position="103"/>
        <end position="143"/>
    </location>
</feature>
<dbReference type="PANTHER" id="PTHR30221:SF1">
    <property type="entry name" value="SMALL-CONDUCTANCE MECHANOSENSITIVE CHANNEL"/>
    <property type="match status" value="1"/>
</dbReference>
<dbReference type="Pfam" id="PF21082">
    <property type="entry name" value="MS_channel_3rd"/>
    <property type="match status" value="1"/>
</dbReference>
<keyword evidence="5 7" id="KW-1133">Transmembrane helix</keyword>
<comment type="caution">
    <text evidence="7">Lacks conserved residue(s) required for the propagation of feature annotation.</text>
</comment>
<dbReference type="PANTHER" id="PTHR30221">
    <property type="entry name" value="SMALL-CONDUCTANCE MECHANOSENSITIVE CHANNEL"/>
    <property type="match status" value="1"/>
</dbReference>
<dbReference type="SUPFAM" id="SSF82689">
    <property type="entry name" value="Mechanosensitive channel protein MscS (YggB), C-terminal domain"/>
    <property type="match status" value="1"/>
</dbReference>
<dbReference type="Pfam" id="PF05552">
    <property type="entry name" value="MS_channel_1st_1"/>
    <property type="match status" value="1"/>
</dbReference>
<dbReference type="InterPro" id="IPR011014">
    <property type="entry name" value="MscS_channel_TM-2"/>
</dbReference>
<dbReference type="Gene3D" id="3.30.70.100">
    <property type="match status" value="1"/>
</dbReference>
<accession>A0A7Y4LA71</accession>
<dbReference type="SUPFAM" id="SSF82861">
    <property type="entry name" value="Mechanosensitive channel protein MscS (YggB), transmembrane region"/>
    <property type="match status" value="1"/>
</dbReference>
<dbReference type="InterPro" id="IPR049142">
    <property type="entry name" value="MS_channel_1st"/>
</dbReference>
<evidence type="ECO:0000313" key="12">
    <source>
        <dbReference type="Proteomes" id="UP000541421"/>
    </source>
</evidence>
<keyword evidence="3" id="KW-1003">Cell membrane</keyword>
<keyword evidence="7" id="KW-0406">Ion transport</keyword>
<keyword evidence="6 7" id="KW-0472">Membrane</keyword>
<dbReference type="GO" id="GO:0005886">
    <property type="term" value="C:plasma membrane"/>
    <property type="evidence" value="ECO:0007669"/>
    <property type="project" value="UniProtKB-SubCell"/>
</dbReference>
<gene>
    <name evidence="11" type="ORF">HKX40_06245</name>
</gene>
<dbReference type="Gene3D" id="2.30.30.60">
    <property type="match status" value="1"/>
</dbReference>
<evidence type="ECO:0000256" key="1">
    <source>
        <dbReference type="ARBA" id="ARBA00004651"/>
    </source>
</evidence>
<keyword evidence="7" id="KW-0813">Transport</keyword>
<comment type="caution">
    <text evidence="11">The sequence shown here is derived from an EMBL/GenBank/DDBJ whole genome shotgun (WGS) entry which is preliminary data.</text>
</comment>
<keyword evidence="7" id="KW-0997">Cell inner membrane</keyword>
<sequence length="330" mass="36252">MANEVVATAADKASNAAEKTAEAVTQITPPNIGEQIDAAKHFFEKDNLVHLINAAIPYITNFILALVIFFIGKYIANIIESLVTRLVGKSSKDDILSSFVGSIVKFGVLLFVAIAALSQLGINTSSLVALVGAAGLAIGLSLQNSLQNFAAGVMILIFKPFKKDQTIEAAGVTGIVQRMGILMLEMRTPDNRQILIPNGKVMSDNIINYDNNHTRRIDLVLDISYNADIRTAKRIIKECFDADSRILKHPEPTIVVGNWAASSIQIWARPWTRTEDAWPVRWDLLEKIKYAFDENGIEIPFNQMDIRIYNPDGATVPEELNASSQASAQK</sequence>
<dbReference type="InterPro" id="IPR010920">
    <property type="entry name" value="LSM_dom_sf"/>
</dbReference>
<dbReference type="Pfam" id="PF21088">
    <property type="entry name" value="MS_channel_1st"/>
    <property type="match status" value="1"/>
</dbReference>
<reference evidence="11 12" key="1">
    <citation type="submission" date="2020-05" db="EMBL/GenBank/DDBJ databases">
        <authorList>
            <person name="Niu N."/>
        </authorList>
    </citation>
    <scope>NUCLEOTIDE SEQUENCE [LARGE SCALE GENOMIC DNA]</scope>
    <source>
        <strain evidence="11 12">LMG10982</strain>
    </source>
</reference>
<dbReference type="EMBL" id="JABGBO010000005">
    <property type="protein sequence ID" value="NOL49733.1"/>
    <property type="molecule type" value="Genomic_DNA"/>
</dbReference>
<dbReference type="InterPro" id="IPR006685">
    <property type="entry name" value="MscS_channel_2nd"/>
</dbReference>
<dbReference type="Gene3D" id="1.10.287.1260">
    <property type="match status" value="1"/>
</dbReference>
<evidence type="ECO:0000256" key="5">
    <source>
        <dbReference type="ARBA" id="ARBA00022989"/>
    </source>
</evidence>
<dbReference type="InterPro" id="IPR045275">
    <property type="entry name" value="MscS_archaea/bacteria_type"/>
</dbReference>
<evidence type="ECO:0000256" key="7">
    <source>
        <dbReference type="RuleBase" id="RU369025"/>
    </source>
</evidence>
<comment type="subunit">
    <text evidence="7">Homoheptamer.</text>
</comment>
<evidence type="ECO:0000313" key="11">
    <source>
        <dbReference type="EMBL" id="NOL49733.1"/>
    </source>
</evidence>
<dbReference type="AlphaFoldDB" id="A0A7Y4LA71"/>
<evidence type="ECO:0000256" key="4">
    <source>
        <dbReference type="ARBA" id="ARBA00022692"/>
    </source>
</evidence>
<dbReference type="Proteomes" id="UP000541421">
    <property type="component" value="Unassembled WGS sequence"/>
</dbReference>
<name>A0A7Y4LA71_9BURK</name>
<proteinExistence type="inferred from homology"/>
<evidence type="ECO:0000256" key="6">
    <source>
        <dbReference type="ARBA" id="ARBA00023136"/>
    </source>
</evidence>
<evidence type="ECO:0000259" key="8">
    <source>
        <dbReference type="Pfam" id="PF00924"/>
    </source>
</evidence>
<dbReference type="InterPro" id="IPR023408">
    <property type="entry name" value="MscS_beta-dom_sf"/>
</dbReference>
<comment type="subcellular location">
    <subcellularLocation>
        <location evidence="7">Cell inner membrane</location>
        <topology evidence="7">Multi-pass membrane protein</topology>
    </subcellularLocation>
    <subcellularLocation>
        <location evidence="1">Cell membrane</location>
        <topology evidence="1">Multi-pass membrane protein</topology>
    </subcellularLocation>
</comment>
<dbReference type="InterPro" id="IPR011066">
    <property type="entry name" value="MscS_channel_C_sf"/>
</dbReference>
<feature type="transmembrane region" description="Helical" evidence="7">
    <location>
        <begin position="129"/>
        <end position="158"/>
    </location>
</feature>
<evidence type="ECO:0000259" key="9">
    <source>
        <dbReference type="Pfam" id="PF21082"/>
    </source>
</evidence>
<dbReference type="InterPro" id="IPR008910">
    <property type="entry name" value="MSC_TM_helix"/>
</dbReference>
<keyword evidence="12" id="KW-1185">Reference proteome</keyword>
<feature type="transmembrane region" description="Helical" evidence="7">
    <location>
        <begin position="55"/>
        <end position="75"/>
    </location>
</feature>
<organism evidence="11 12">
    <name type="scientific">Pelistega europaea</name>
    <dbReference type="NCBI Taxonomy" id="106147"/>
    <lineage>
        <taxon>Bacteria</taxon>
        <taxon>Pseudomonadati</taxon>
        <taxon>Pseudomonadota</taxon>
        <taxon>Betaproteobacteria</taxon>
        <taxon>Burkholderiales</taxon>
        <taxon>Alcaligenaceae</taxon>
        <taxon>Pelistega</taxon>
    </lineage>
</organism>
<keyword evidence="7" id="KW-0407">Ion channel</keyword>
<dbReference type="InterPro" id="IPR049278">
    <property type="entry name" value="MS_channel_C"/>
</dbReference>
<evidence type="ECO:0000256" key="3">
    <source>
        <dbReference type="ARBA" id="ARBA00022475"/>
    </source>
</evidence>
<dbReference type="SUPFAM" id="SSF50182">
    <property type="entry name" value="Sm-like ribonucleoproteins"/>
    <property type="match status" value="1"/>
</dbReference>
<comment type="function">
    <text evidence="7">Mechanosensitive channel that participates in the regulation of osmotic pressure changes within the cell, opening in response to stretch forces in the membrane lipid bilayer, without the need for other proteins. Contributes to normal resistance to hypoosmotic shock. Forms an ion channel of 1.0 nanosiemens conductance with a slight preference for anions.</text>
</comment>
<protein>
    <recommendedName>
        <fullName evidence="7">Small-conductance mechanosensitive channel</fullName>
    </recommendedName>
</protein>
<dbReference type="Pfam" id="PF00924">
    <property type="entry name" value="MS_channel_2nd"/>
    <property type="match status" value="1"/>
</dbReference>